<name>A0ABR6TTS8_CITBR</name>
<dbReference type="RefSeq" id="WP_137380194.1">
    <property type="nucleotide sequence ID" value="NZ_CBDITX010000004.1"/>
</dbReference>
<dbReference type="EMBL" id="JACLAH010000003">
    <property type="protein sequence ID" value="MBC2646959.1"/>
    <property type="molecule type" value="Genomic_DNA"/>
</dbReference>
<comment type="caution">
    <text evidence="2">The sequence shown here is derived from an EMBL/GenBank/DDBJ whole genome shotgun (WGS) entry which is preliminary data.</text>
</comment>
<dbReference type="Pfam" id="PF05048">
    <property type="entry name" value="NosD"/>
    <property type="match status" value="1"/>
</dbReference>
<evidence type="ECO:0000259" key="1">
    <source>
        <dbReference type="Pfam" id="PF05048"/>
    </source>
</evidence>
<reference evidence="2 3" key="1">
    <citation type="submission" date="2020-08" db="EMBL/GenBank/DDBJ databases">
        <title>Emergence and comparative genomics analysis of Citrobacter in Fennec fox imported from North Africa to China.</title>
        <authorList>
            <person name="Zheng B."/>
        </authorList>
    </citation>
    <scope>NUCLEOTIDE SEQUENCE [LARGE SCALE GENOMIC DNA]</scope>
    <source>
        <strain evidence="2 3">FF371</strain>
    </source>
</reference>
<accession>A0ABR6TTS8</accession>
<keyword evidence="3" id="KW-1185">Reference proteome</keyword>
<evidence type="ECO:0000313" key="2">
    <source>
        <dbReference type="EMBL" id="MBC2646959.1"/>
    </source>
</evidence>
<sequence>MSSNNYYDVTEWKTGNPYDDIGEVINSIIADIKSRQTNADMNEGGKPGAVIYIPPGDYHLLTQIVIDISYLKIMGSGHGFTSSSIRFNTPESDWPNWHEIWPGGSRILVDRLPEDGAAESAGAAFYIARSGDPRISSVEFADFCIDGLHFVDDGTGSNDPENSYLNGKTGIYIASAQDSFRINGMGMVYLEHGVTIYNADALAIHNNFIAECGNCIELRESGQASKITDNLIGAGYRGYSVYAENFGGLLITANNIFPRGKSSVHLSNVVRSSISSNRFHSFYPGMLIMENGCTENLVSSNHLFREREPWGPMQVYDNGLDDLYGLLYISGDNNSIIANHISETIDKQYIMPTGATPVIIRVVSGKGNTVSNNHIVATTETSDVQTVANANACFSTQVSALLSTQGLETLTVTTVQIEAASQQNIVLDSGTDGQVMIDKTLNAFRATPAPGVTVEEHR</sequence>
<dbReference type="InterPro" id="IPR007742">
    <property type="entry name" value="NosD_dom"/>
</dbReference>
<gene>
    <name evidence="2" type="ORF">H6P72_10045</name>
</gene>
<dbReference type="InterPro" id="IPR011050">
    <property type="entry name" value="Pectin_lyase_fold/virulence"/>
</dbReference>
<dbReference type="SUPFAM" id="SSF51126">
    <property type="entry name" value="Pectin lyase-like"/>
    <property type="match status" value="1"/>
</dbReference>
<dbReference type="InterPro" id="IPR012334">
    <property type="entry name" value="Pectin_lyas_fold"/>
</dbReference>
<dbReference type="Proteomes" id="UP000586346">
    <property type="component" value="Unassembled WGS sequence"/>
</dbReference>
<proteinExistence type="predicted"/>
<organism evidence="2 3">
    <name type="scientific">Citrobacter braakii</name>
    <dbReference type="NCBI Taxonomy" id="57706"/>
    <lineage>
        <taxon>Bacteria</taxon>
        <taxon>Pseudomonadati</taxon>
        <taxon>Pseudomonadota</taxon>
        <taxon>Gammaproteobacteria</taxon>
        <taxon>Enterobacterales</taxon>
        <taxon>Enterobacteriaceae</taxon>
        <taxon>Citrobacter</taxon>
        <taxon>Citrobacter freundii complex</taxon>
    </lineage>
</organism>
<evidence type="ECO:0000313" key="3">
    <source>
        <dbReference type="Proteomes" id="UP000586346"/>
    </source>
</evidence>
<dbReference type="Gene3D" id="2.160.20.10">
    <property type="entry name" value="Single-stranded right-handed beta-helix, Pectin lyase-like"/>
    <property type="match status" value="1"/>
</dbReference>
<protein>
    <submittedName>
        <fullName evidence="2">Right-handed parallel beta-helix repeat-containing protein</fullName>
    </submittedName>
</protein>
<dbReference type="CDD" id="cd21111">
    <property type="entry name" value="IFTase"/>
    <property type="match status" value="1"/>
</dbReference>
<feature type="domain" description="Periplasmic copper-binding protein NosD beta helix" evidence="1">
    <location>
        <begin position="162"/>
        <end position="305"/>
    </location>
</feature>